<dbReference type="GO" id="GO:0005783">
    <property type="term" value="C:endoplasmic reticulum"/>
    <property type="evidence" value="ECO:0007669"/>
    <property type="project" value="TreeGrafter"/>
</dbReference>
<dbReference type="GO" id="GO:0006612">
    <property type="term" value="P:protein targeting to membrane"/>
    <property type="evidence" value="ECO:0007669"/>
    <property type="project" value="TreeGrafter"/>
</dbReference>
<comment type="similarity">
    <text evidence="2 8">Belongs to the DHHC palmitoyltransferase family.</text>
</comment>
<evidence type="ECO:0000256" key="9">
    <source>
        <dbReference type="SAM" id="MobiDB-lite"/>
    </source>
</evidence>
<dbReference type="PANTHER" id="PTHR22883">
    <property type="entry name" value="ZINC FINGER DHHC DOMAIN CONTAINING PROTEIN"/>
    <property type="match status" value="1"/>
</dbReference>
<accession>A0A8T2R2F5</accession>
<feature type="transmembrane region" description="Helical" evidence="8">
    <location>
        <begin position="261"/>
        <end position="291"/>
    </location>
</feature>
<name>A0A8T2R2F5_CERRI</name>
<dbReference type="EC" id="2.3.1.225" evidence="8"/>
<dbReference type="Proteomes" id="UP000825935">
    <property type="component" value="Chromosome 30"/>
</dbReference>
<evidence type="ECO:0000256" key="2">
    <source>
        <dbReference type="ARBA" id="ARBA00008574"/>
    </source>
</evidence>
<comment type="domain">
    <text evidence="8">The DHHC domain is required for palmitoyltransferase activity.</text>
</comment>
<dbReference type="OMA" id="IAVIVRC"/>
<feature type="transmembrane region" description="Helical" evidence="8">
    <location>
        <begin position="12"/>
        <end position="33"/>
    </location>
</feature>
<feature type="region of interest" description="Disordered" evidence="9">
    <location>
        <begin position="470"/>
        <end position="498"/>
    </location>
</feature>
<proteinExistence type="inferred from homology"/>
<feature type="transmembrane region" description="Helical" evidence="8">
    <location>
        <begin position="40"/>
        <end position="62"/>
    </location>
</feature>
<gene>
    <name evidence="11" type="ORF">KP509_30G052700</name>
</gene>
<keyword evidence="3 8" id="KW-0808">Transferase</keyword>
<dbReference type="GO" id="GO:0019706">
    <property type="term" value="F:protein-cysteine S-palmitoyltransferase activity"/>
    <property type="evidence" value="ECO:0007669"/>
    <property type="project" value="UniProtKB-EC"/>
</dbReference>
<evidence type="ECO:0000256" key="7">
    <source>
        <dbReference type="ARBA" id="ARBA00023315"/>
    </source>
</evidence>
<protein>
    <recommendedName>
        <fullName evidence="8">S-acyltransferase</fullName>
        <ecNumber evidence="8">2.3.1.225</ecNumber>
    </recommendedName>
    <alternativeName>
        <fullName evidence="8">Palmitoyltransferase</fullName>
    </alternativeName>
</protein>
<keyword evidence="5 8" id="KW-1133">Transmembrane helix</keyword>
<evidence type="ECO:0000256" key="6">
    <source>
        <dbReference type="ARBA" id="ARBA00023136"/>
    </source>
</evidence>
<dbReference type="GO" id="GO:0016020">
    <property type="term" value="C:membrane"/>
    <property type="evidence" value="ECO:0007669"/>
    <property type="project" value="UniProtKB-SubCell"/>
</dbReference>
<evidence type="ECO:0000259" key="10">
    <source>
        <dbReference type="Pfam" id="PF01529"/>
    </source>
</evidence>
<sequence length="700" mass="76556">MVRLHGWQLPLHAYQVVAITLFFLLVTAFYVFFAPFLGTLAIKVAAIIVYASVALVVFILYVRCTAINPADPGVTFSKSRNGEEKGPLTDSSLMISSSYRMPGQSLQVPDAERGISSMFQSSHQESIGRRSKGKSIMLIILGYMFGWLVEGDNCRRGTEQPSSPDEAAFFCTLCQTQVCKYSKHCRSCDKCVDCFDHHCKWLNNCVGKKNYITFVSLMATFLFMLVLDWSVGVAVFARCFTDREGVEKQIGAKFGSGFSRAAFASVVAIFTLVPLFASFPLGQLLFFHILLIKKGMTTYEYVVAMRAQNEVEESPDVELQSELSSPTSSLTGFSGSGVLALQHRGAWCTPPRVFVDHEENEITPQLGPVRVPSTVDPDSVARRETRANKRGVRISAWKLAKMDPNEALRAASRARQTSSILRPVGVQEAGLSESGYSSGSNLSIHSSTRDHIWLTSGRRLQAMGSTRIVHPHSKAGSRDEFSSGLSTPSQTTVNSSVAASPLPSKLEFGGVYGSSSTARNLMSHGMPSRKHDLSHRLQTYIPAFESPFTEHHSGVATAPNVSSGADKVDERRRINGIEINETQSKADRKLPSKGQRGAVNLDQGQQRLIPDKNHVVKTFSGEQKHHFRLPVESGPTSLPRDKNNRPGPSERLSISGGYSVSDSSALQLADNLTYSGPSIFFGGPLNIPVSNSSTEENPPM</sequence>
<organism evidence="11 12">
    <name type="scientific">Ceratopteris richardii</name>
    <name type="common">Triangle waterfern</name>
    <dbReference type="NCBI Taxonomy" id="49495"/>
    <lineage>
        <taxon>Eukaryota</taxon>
        <taxon>Viridiplantae</taxon>
        <taxon>Streptophyta</taxon>
        <taxon>Embryophyta</taxon>
        <taxon>Tracheophyta</taxon>
        <taxon>Polypodiopsida</taxon>
        <taxon>Polypodiidae</taxon>
        <taxon>Polypodiales</taxon>
        <taxon>Pteridineae</taxon>
        <taxon>Pteridaceae</taxon>
        <taxon>Parkerioideae</taxon>
        <taxon>Ceratopteris</taxon>
    </lineage>
</organism>
<feature type="domain" description="Palmitoyltransferase DHHC" evidence="10">
    <location>
        <begin position="170"/>
        <end position="302"/>
    </location>
</feature>
<comment type="catalytic activity">
    <reaction evidence="8">
        <text>L-cysteinyl-[protein] + hexadecanoyl-CoA = S-hexadecanoyl-L-cysteinyl-[protein] + CoA</text>
        <dbReference type="Rhea" id="RHEA:36683"/>
        <dbReference type="Rhea" id="RHEA-COMP:10131"/>
        <dbReference type="Rhea" id="RHEA-COMP:11032"/>
        <dbReference type="ChEBI" id="CHEBI:29950"/>
        <dbReference type="ChEBI" id="CHEBI:57287"/>
        <dbReference type="ChEBI" id="CHEBI:57379"/>
        <dbReference type="ChEBI" id="CHEBI:74151"/>
        <dbReference type="EC" id="2.3.1.225"/>
    </reaction>
</comment>
<evidence type="ECO:0000256" key="1">
    <source>
        <dbReference type="ARBA" id="ARBA00004141"/>
    </source>
</evidence>
<dbReference type="PANTHER" id="PTHR22883:SF203">
    <property type="entry name" value="PALMITOYLTRANSFERASE"/>
    <property type="match status" value="1"/>
</dbReference>
<feature type="region of interest" description="Disordered" evidence="9">
    <location>
        <begin position="575"/>
        <end position="656"/>
    </location>
</feature>
<reference evidence="11" key="1">
    <citation type="submission" date="2021-08" db="EMBL/GenBank/DDBJ databases">
        <title>WGS assembly of Ceratopteris richardii.</title>
        <authorList>
            <person name="Marchant D.B."/>
            <person name="Chen G."/>
            <person name="Jenkins J."/>
            <person name="Shu S."/>
            <person name="Leebens-Mack J."/>
            <person name="Grimwood J."/>
            <person name="Schmutz J."/>
            <person name="Soltis P."/>
            <person name="Soltis D."/>
            <person name="Chen Z.-H."/>
        </authorList>
    </citation>
    <scope>NUCLEOTIDE SEQUENCE</scope>
    <source>
        <strain evidence="11">Whitten #5841</strain>
        <tissue evidence="11">Leaf</tissue>
    </source>
</reference>
<keyword evidence="7 8" id="KW-0012">Acyltransferase</keyword>
<dbReference type="Pfam" id="PF01529">
    <property type="entry name" value="DHHC"/>
    <property type="match status" value="1"/>
</dbReference>
<comment type="subcellular location">
    <subcellularLocation>
        <location evidence="1">Membrane</location>
        <topology evidence="1">Multi-pass membrane protein</topology>
    </subcellularLocation>
</comment>
<dbReference type="GO" id="GO:0005794">
    <property type="term" value="C:Golgi apparatus"/>
    <property type="evidence" value="ECO:0007669"/>
    <property type="project" value="TreeGrafter"/>
</dbReference>
<evidence type="ECO:0000256" key="8">
    <source>
        <dbReference type="RuleBase" id="RU079119"/>
    </source>
</evidence>
<dbReference type="PROSITE" id="PS50216">
    <property type="entry name" value="DHHC"/>
    <property type="match status" value="1"/>
</dbReference>
<dbReference type="InterPro" id="IPR001594">
    <property type="entry name" value="Palmitoyltrfase_DHHC"/>
</dbReference>
<dbReference type="EMBL" id="CM035435">
    <property type="protein sequence ID" value="KAH7290539.1"/>
    <property type="molecule type" value="Genomic_DNA"/>
</dbReference>
<evidence type="ECO:0000313" key="11">
    <source>
        <dbReference type="EMBL" id="KAH7290539.1"/>
    </source>
</evidence>
<feature type="transmembrane region" description="Helical" evidence="8">
    <location>
        <begin position="211"/>
        <end position="240"/>
    </location>
</feature>
<keyword evidence="6 8" id="KW-0472">Membrane</keyword>
<evidence type="ECO:0000256" key="5">
    <source>
        <dbReference type="ARBA" id="ARBA00022989"/>
    </source>
</evidence>
<dbReference type="InterPro" id="IPR039859">
    <property type="entry name" value="PFA4/ZDH16/20/ERF2-like"/>
</dbReference>
<evidence type="ECO:0000256" key="4">
    <source>
        <dbReference type="ARBA" id="ARBA00022692"/>
    </source>
</evidence>
<dbReference type="AlphaFoldDB" id="A0A8T2R2F5"/>
<keyword evidence="4 8" id="KW-0812">Transmembrane</keyword>
<keyword evidence="12" id="KW-1185">Reference proteome</keyword>
<dbReference type="OrthoDB" id="9909019at2759"/>
<comment type="caution">
    <text evidence="11">The sequence shown here is derived from an EMBL/GenBank/DDBJ whole genome shotgun (WGS) entry which is preliminary data.</text>
</comment>
<evidence type="ECO:0000313" key="12">
    <source>
        <dbReference type="Proteomes" id="UP000825935"/>
    </source>
</evidence>
<feature type="compositionally biased region" description="Polar residues" evidence="9">
    <location>
        <begin position="483"/>
        <end position="498"/>
    </location>
</feature>
<evidence type="ECO:0000256" key="3">
    <source>
        <dbReference type="ARBA" id="ARBA00022679"/>
    </source>
</evidence>